<evidence type="ECO:0000256" key="1">
    <source>
        <dbReference type="ARBA" id="ARBA00022679"/>
    </source>
</evidence>
<evidence type="ECO:0000259" key="8">
    <source>
        <dbReference type="Pfam" id="PF08335"/>
    </source>
</evidence>
<dbReference type="NCBIfam" id="NF010707">
    <property type="entry name" value="PRK14109.1"/>
    <property type="match status" value="1"/>
</dbReference>
<dbReference type="GO" id="GO:0005829">
    <property type="term" value="C:cytosol"/>
    <property type="evidence" value="ECO:0007669"/>
    <property type="project" value="TreeGrafter"/>
</dbReference>
<evidence type="ECO:0000256" key="6">
    <source>
        <dbReference type="ARBA" id="ARBA00023268"/>
    </source>
</evidence>
<accession>A0A0A8P4Y2</accession>
<evidence type="ECO:0000313" key="9">
    <source>
        <dbReference type="EMBL" id="SCQ76639.1"/>
    </source>
</evidence>
<dbReference type="OrthoDB" id="9759366at2"/>
<evidence type="ECO:0000256" key="2">
    <source>
        <dbReference type="ARBA" id="ARBA00022695"/>
    </source>
</evidence>
<gene>
    <name evidence="9" type="ORF">PFR_JS23_668</name>
</gene>
<dbReference type="OMA" id="EFMVQYA"/>
<dbReference type="InterPro" id="IPR043519">
    <property type="entry name" value="NT_sf"/>
</dbReference>
<dbReference type="CDD" id="cd05401">
    <property type="entry name" value="NT_GlnE_GlnD_like"/>
    <property type="match status" value="2"/>
</dbReference>
<evidence type="ECO:0000256" key="5">
    <source>
        <dbReference type="ARBA" id="ARBA00022842"/>
    </source>
</evidence>
<dbReference type="Proteomes" id="UP000250080">
    <property type="component" value="Chromosome I"/>
</dbReference>
<proteinExistence type="predicted"/>
<feature type="domain" description="PII-uridylyltransferase/Glutamine-synthetase adenylyltransferase" evidence="8">
    <location>
        <begin position="348"/>
        <end position="483"/>
    </location>
</feature>
<keyword evidence="6" id="KW-0511">Multifunctional enzyme</keyword>
<feature type="domain" description="Glutamate-ammonia ligase adenylyltransferase repeated" evidence="7">
    <location>
        <begin position="591"/>
        <end position="819"/>
    </location>
</feature>
<dbReference type="Gene3D" id="3.30.460.10">
    <property type="entry name" value="Beta Polymerase, domain 2"/>
    <property type="match status" value="2"/>
</dbReference>
<keyword evidence="5" id="KW-0460">Magnesium</keyword>
<dbReference type="InterPro" id="IPR023057">
    <property type="entry name" value="GlnE"/>
</dbReference>
<feature type="domain" description="PII-uridylyltransferase/Glutamine-synthetase adenylyltransferase" evidence="8">
    <location>
        <begin position="845"/>
        <end position="982"/>
    </location>
</feature>
<evidence type="ECO:0000313" key="10">
    <source>
        <dbReference type="Proteomes" id="UP000250080"/>
    </source>
</evidence>
<dbReference type="RefSeq" id="WP_013161466.1">
    <property type="nucleotide sequence ID" value="NZ_CCYN01000014.1"/>
</dbReference>
<dbReference type="EMBL" id="LT618793">
    <property type="protein sequence ID" value="SCQ76639.1"/>
    <property type="molecule type" value="Genomic_DNA"/>
</dbReference>
<dbReference type="AlphaFoldDB" id="A0A0A8P4Y2"/>
<dbReference type="Gene3D" id="1.20.120.330">
    <property type="entry name" value="Nucleotidyltransferases domain 2"/>
    <property type="match status" value="2"/>
</dbReference>
<organism evidence="9 10">
    <name type="scientific">Propionibacterium freudenreichii</name>
    <dbReference type="NCBI Taxonomy" id="1744"/>
    <lineage>
        <taxon>Bacteria</taxon>
        <taxon>Bacillati</taxon>
        <taxon>Actinomycetota</taxon>
        <taxon>Actinomycetes</taxon>
        <taxon>Propionibacteriales</taxon>
        <taxon>Propionibacteriaceae</taxon>
        <taxon>Propionibacterium</taxon>
    </lineage>
</organism>
<dbReference type="InterPro" id="IPR005190">
    <property type="entry name" value="GlnE_rpt_dom"/>
</dbReference>
<dbReference type="PANTHER" id="PTHR30621:SF0">
    <property type="entry name" value="BIFUNCTIONAL GLUTAMINE SYNTHETASE ADENYLYLTRANSFERASE_ADENYLYL-REMOVING ENZYME"/>
    <property type="match status" value="1"/>
</dbReference>
<dbReference type="PANTHER" id="PTHR30621">
    <property type="entry name" value="GLUTAMINE SYNTHETASE ADENYLYLTRANSFERASE"/>
    <property type="match status" value="1"/>
</dbReference>
<name>A0A0A8P4Y2_9ACTN</name>
<keyword evidence="2 9" id="KW-0548">Nucleotidyltransferase</keyword>
<evidence type="ECO:0000256" key="3">
    <source>
        <dbReference type="ARBA" id="ARBA00022741"/>
    </source>
</evidence>
<reference evidence="9 10" key="1">
    <citation type="submission" date="2016-09" db="EMBL/GenBank/DDBJ databases">
        <authorList>
            <person name="Laine KS P."/>
        </authorList>
    </citation>
    <scope>NUCLEOTIDE SEQUENCE [LARGE SCALE GENOMIC DNA]</scope>
    <source>
        <strain evidence="9">PFRJS-23</strain>
    </source>
</reference>
<dbReference type="SUPFAM" id="SSF81593">
    <property type="entry name" value="Nucleotidyltransferase substrate binding subunit/domain"/>
    <property type="match status" value="2"/>
</dbReference>
<dbReference type="GO" id="GO:0016874">
    <property type="term" value="F:ligase activity"/>
    <property type="evidence" value="ECO:0007669"/>
    <property type="project" value="UniProtKB-KW"/>
</dbReference>
<dbReference type="SUPFAM" id="SSF81301">
    <property type="entry name" value="Nucleotidyltransferase"/>
    <property type="match status" value="2"/>
</dbReference>
<feature type="domain" description="Glutamate-ammonia ligase adenylyltransferase repeated" evidence="7">
    <location>
        <begin position="109"/>
        <end position="325"/>
    </location>
</feature>
<evidence type="ECO:0000259" key="7">
    <source>
        <dbReference type="Pfam" id="PF03710"/>
    </source>
</evidence>
<dbReference type="GO" id="GO:0005524">
    <property type="term" value="F:ATP binding"/>
    <property type="evidence" value="ECO:0007669"/>
    <property type="project" value="UniProtKB-KW"/>
</dbReference>
<dbReference type="GO" id="GO:0000820">
    <property type="term" value="P:regulation of glutamine family amino acid metabolic process"/>
    <property type="evidence" value="ECO:0007669"/>
    <property type="project" value="TreeGrafter"/>
</dbReference>
<keyword evidence="1 9" id="KW-0808">Transferase</keyword>
<dbReference type="GO" id="GO:0008882">
    <property type="term" value="F:[glutamate-ammonia-ligase] adenylyltransferase activity"/>
    <property type="evidence" value="ECO:0007669"/>
    <property type="project" value="InterPro"/>
</dbReference>
<dbReference type="InterPro" id="IPR013546">
    <property type="entry name" value="PII_UdlTrfase/GS_AdlTrfase"/>
</dbReference>
<sequence>MNGRTRTPAGELARKGFIDASRAAELFNGLPECTDELVDALAAAADPDQALAGLVDLQAADLVGTLQALAEEPWRRRLIAVLGGSQALGQHLIAHPGDLTALQPEPARWSAEQIRADLLAEVGLAERADDGLAELAMAVADDPGAADRLRLANKRHLLRIAGRDLSSTQPTAIVDQIAAELADLADAIMVCALAIARAQTPHAERARLGIVALGKCGAQELNYLSDIDVLFVGEPATDEVGQTEAISIANRIAGATARICSAHSAAGTIWQVDAALRPEGNAGPLVRSLEGHRAYYQRWAKNWEFQAMLKARPMAGDPELTRGFLDITTPLVWQVGGRENFMSDVQAMRRRVVSLIPAKDAQSEIKLGAGGLRDVEFSVQALQLVHGRVDERLRHRGTLVSLQALAEHGYVGRDDSAALDASYRFERCIEHRIQVAKLRRSHLMPPDEADRRRIARSMGMSEAADLWTSWRRTARDVESRQNKIFYSPLLLTVSKLSDDQIRLSPDAAKDRLKALGFSDPGSALRHIEALTTGSSRAVEIRRQLMPAMIGWLATGPNPDLGLISFRRLSETMGTTPWYLRALRDGGQMAELLATILSSSRYDIAMIERDPAAVQLLAEPDELVPRDRTSLDGSMDAVVRRHDGEKEAIDAVRALRRRELLRLALGDVLGRIDLDALGRGLSDLAGATVGAALAVAVRGEPAGVPPIGVVAMGRWGGAEMSYASDADAMYVVPDDATPAQIAAAIRVVAKAASLLRLPGADPSLELDADLRPEGRDGAMVRTLGGYLSYYDRWSQTWEHQALIRAAYGAGDEDLVAQFLAGIDHLRWPPNGLDADEEMAIRRLKGRMETERIERGTDRRRNLKLGPGGLSDVEWTVQLMQLRHAGTVESLRTPSTMMALDACESEGLMTTDDAAVLRDAWQLASQLRNHTMLVRGRTSDQLPPDPRDLSAVAVQLGRNKGEASLLIDEYERTTRLASKVVDRLFWGHAE</sequence>
<keyword evidence="4" id="KW-0067">ATP-binding</keyword>
<keyword evidence="3" id="KW-0547">Nucleotide-binding</keyword>
<dbReference type="Pfam" id="PF08335">
    <property type="entry name" value="GlnD_UR_UTase"/>
    <property type="match status" value="2"/>
</dbReference>
<protein>
    <submittedName>
        <fullName evidence="9">Glutamate-ammonia-ligase adenylyltransferase glnE</fullName>
    </submittedName>
</protein>
<evidence type="ECO:0000256" key="4">
    <source>
        <dbReference type="ARBA" id="ARBA00022840"/>
    </source>
</evidence>
<keyword evidence="9" id="KW-0436">Ligase</keyword>
<dbReference type="Pfam" id="PF03710">
    <property type="entry name" value="GlnE"/>
    <property type="match status" value="2"/>
</dbReference>